<name>A0AAD9DZ35_9TELE</name>
<protein>
    <submittedName>
        <fullName evidence="1">Uncharacterized protein</fullName>
    </submittedName>
</protein>
<evidence type="ECO:0000313" key="2">
    <source>
        <dbReference type="Proteomes" id="UP001239994"/>
    </source>
</evidence>
<dbReference type="Proteomes" id="UP001239994">
    <property type="component" value="Unassembled WGS sequence"/>
</dbReference>
<reference evidence="1" key="1">
    <citation type="submission" date="2023-03" db="EMBL/GenBank/DDBJ databases">
        <title>Electrophorus voltai genome.</title>
        <authorList>
            <person name="Bian C."/>
        </authorList>
    </citation>
    <scope>NUCLEOTIDE SEQUENCE</scope>
    <source>
        <strain evidence="1">CB-2022</strain>
        <tissue evidence="1">Muscle</tissue>
    </source>
</reference>
<sequence>MNHTYKTENITKFCENHTCKGSYTTYFIRPIDFVDMYYKICNWNKTLPAQLNARFDYFGSQSAPKYK</sequence>
<feature type="non-terminal residue" evidence="1">
    <location>
        <position position="1"/>
    </location>
</feature>
<proteinExistence type="predicted"/>
<evidence type="ECO:0000313" key="1">
    <source>
        <dbReference type="EMBL" id="KAK1798333.1"/>
    </source>
</evidence>
<accession>A0AAD9DZ35</accession>
<keyword evidence="2" id="KW-1185">Reference proteome</keyword>
<dbReference type="EMBL" id="JAROKS010000012">
    <property type="protein sequence ID" value="KAK1798333.1"/>
    <property type="molecule type" value="Genomic_DNA"/>
</dbReference>
<comment type="caution">
    <text evidence="1">The sequence shown here is derived from an EMBL/GenBank/DDBJ whole genome shotgun (WGS) entry which is preliminary data.</text>
</comment>
<dbReference type="AlphaFoldDB" id="A0AAD9DZ35"/>
<organism evidence="1 2">
    <name type="scientific">Electrophorus voltai</name>
    <dbReference type="NCBI Taxonomy" id="2609070"/>
    <lineage>
        <taxon>Eukaryota</taxon>
        <taxon>Metazoa</taxon>
        <taxon>Chordata</taxon>
        <taxon>Craniata</taxon>
        <taxon>Vertebrata</taxon>
        <taxon>Euteleostomi</taxon>
        <taxon>Actinopterygii</taxon>
        <taxon>Neopterygii</taxon>
        <taxon>Teleostei</taxon>
        <taxon>Ostariophysi</taxon>
        <taxon>Gymnotiformes</taxon>
        <taxon>Gymnotoidei</taxon>
        <taxon>Gymnotidae</taxon>
        <taxon>Electrophorus</taxon>
    </lineage>
</organism>
<gene>
    <name evidence="1" type="ORF">P4O66_007789</name>
</gene>